<evidence type="ECO:0000256" key="1">
    <source>
        <dbReference type="SAM" id="SignalP"/>
    </source>
</evidence>
<keyword evidence="3" id="KW-1185">Reference proteome</keyword>
<dbReference type="NCBIfam" id="NF047412">
    <property type="entry name" value="sig_GCG_CRPN_rpt"/>
    <property type="match status" value="1"/>
</dbReference>
<dbReference type="EMBL" id="JABEPP010000001">
    <property type="protein sequence ID" value="NNM71400.1"/>
    <property type="molecule type" value="Genomic_DNA"/>
</dbReference>
<dbReference type="Proteomes" id="UP000564885">
    <property type="component" value="Unassembled WGS sequence"/>
</dbReference>
<reference evidence="2 3" key="1">
    <citation type="submission" date="2020-04" db="EMBL/GenBank/DDBJ databases">
        <title>Enterovirga sp. isolate from soil.</title>
        <authorList>
            <person name="Chea S."/>
            <person name="Kim D.-U."/>
        </authorList>
    </citation>
    <scope>NUCLEOTIDE SEQUENCE [LARGE SCALE GENOMIC DNA]</scope>
    <source>
        <strain evidence="2 3">DB1703</strain>
    </source>
</reference>
<comment type="caution">
    <text evidence="2">The sequence shown here is derived from an EMBL/GenBank/DDBJ whole genome shotgun (WGS) entry which is preliminary data.</text>
</comment>
<protein>
    <recommendedName>
        <fullName evidence="4">Sulfur globule protein</fullName>
    </recommendedName>
</protein>
<organism evidence="2 3">
    <name type="scientific">Enterovirga aerilata</name>
    <dbReference type="NCBI Taxonomy" id="2730920"/>
    <lineage>
        <taxon>Bacteria</taxon>
        <taxon>Pseudomonadati</taxon>
        <taxon>Pseudomonadota</taxon>
        <taxon>Alphaproteobacteria</taxon>
        <taxon>Hyphomicrobiales</taxon>
        <taxon>Methylobacteriaceae</taxon>
        <taxon>Enterovirga</taxon>
    </lineage>
</organism>
<proteinExistence type="predicted"/>
<dbReference type="AlphaFoldDB" id="A0A849I5M8"/>
<evidence type="ECO:0000313" key="2">
    <source>
        <dbReference type="EMBL" id="NNM71400.1"/>
    </source>
</evidence>
<accession>A0A849I5M8</accession>
<gene>
    <name evidence="2" type="ORF">HJG44_03185</name>
</gene>
<dbReference type="RefSeq" id="WP_171216863.1">
    <property type="nucleotide sequence ID" value="NZ_JABEPP010000001.1"/>
</dbReference>
<keyword evidence="1" id="KW-0732">Signal</keyword>
<feature type="signal peptide" evidence="1">
    <location>
        <begin position="1"/>
        <end position="24"/>
    </location>
</feature>
<dbReference type="InterPro" id="IPR058110">
    <property type="entry name" value="GCG_CRPN_dom"/>
</dbReference>
<name>A0A849I5M8_9HYPH</name>
<evidence type="ECO:0000313" key="3">
    <source>
        <dbReference type="Proteomes" id="UP000564885"/>
    </source>
</evidence>
<evidence type="ECO:0008006" key="4">
    <source>
        <dbReference type="Google" id="ProtNLM"/>
    </source>
</evidence>
<feature type="chain" id="PRO_5033063784" description="Sulfur globule protein" evidence="1">
    <location>
        <begin position="25"/>
        <end position="105"/>
    </location>
</feature>
<sequence>MKKMLIGLAALIAAGLANTTTAEAAQGCGPGWGRDAFGFCRPFKPGPVYGPYGWYGPRYYRPVRYGWYGPRHYRPVRYGWYGPRYYKPYRPVISVGFYAPHPVFW</sequence>